<dbReference type="PANTHER" id="PTHR11455">
    <property type="entry name" value="CRYPTOCHROME"/>
    <property type="match status" value="1"/>
</dbReference>
<dbReference type="RefSeq" id="WP_153544387.1">
    <property type="nucleotide sequence ID" value="NZ_WIXK01000001.1"/>
</dbReference>
<dbReference type="Gene3D" id="1.25.40.80">
    <property type="match status" value="1"/>
</dbReference>
<dbReference type="PRINTS" id="PR00147">
    <property type="entry name" value="DNAPHOTLYASE"/>
</dbReference>
<dbReference type="PROSITE" id="PS00691">
    <property type="entry name" value="DNA_PHOTOLYASES_1_2"/>
    <property type="match status" value="1"/>
</dbReference>
<feature type="domain" description="Photolyase/cryptochrome alpha/beta" evidence="8">
    <location>
        <begin position="10"/>
        <end position="136"/>
    </location>
</feature>
<name>A0A844AVT6_9RHOB</name>
<evidence type="ECO:0000256" key="5">
    <source>
        <dbReference type="PIRSR" id="PIRSR602081-1"/>
    </source>
</evidence>
<sequence length="479" mass="54245">MTDTTTTSQQPIIWWLRRDLRLTDNPALTAIAESGRPVVPLYIFDPTEARLGAAPKFRLGLGLQTLQQSLAAKGLKLILRKGDALTVLRDVLRTCDGAGVYWSRLYDPQAIKRDTVVKTALQEDGFEARSFAGHLMFEPWTVEKKTGGMFQVYTPFWKAVNQRNIGASLPAPQSLRAADGGIATDSLADFEMAREMRRGAAIVAAHCVVGEEAAWARAEQFLHERLSTYGAGRNHPAVNATSGLSENLAWGEISPRQIWNLGRLVEDANGIKAEQYFKELVWREFAYHLMYHTPHILKRNWRDQWDGFPWSEEETAALRAWQRGQAGIDLVDAGMRELYVTGTMHNRVRMVVASFLCKHLRQHWRQGMAWFEDCLIDWDPASNAMGWQWVAGCGPDAAPFFRIFNPDGQREKFDADHEYCHRWLAEGRALPSKTALQFFDACPKAWTMTASDHRTAPIVDLRAGRQAALDAYEVLRRKE</sequence>
<organism evidence="9 10">
    <name type="scientific">Tritonibacter aquimaris</name>
    <dbReference type="NCBI Taxonomy" id="2663379"/>
    <lineage>
        <taxon>Bacteria</taxon>
        <taxon>Pseudomonadati</taxon>
        <taxon>Pseudomonadota</taxon>
        <taxon>Alphaproteobacteria</taxon>
        <taxon>Rhodobacterales</taxon>
        <taxon>Paracoccaceae</taxon>
        <taxon>Tritonibacter</taxon>
    </lineage>
</organism>
<dbReference type="GO" id="GO:0003677">
    <property type="term" value="F:DNA binding"/>
    <property type="evidence" value="ECO:0007669"/>
    <property type="project" value="TreeGrafter"/>
</dbReference>
<dbReference type="InterPro" id="IPR005101">
    <property type="entry name" value="Cryptochr/Photolyase_FAD-bd"/>
</dbReference>
<dbReference type="AlphaFoldDB" id="A0A844AVT6"/>
<evidence type="ECO:0000256" key="6">
    <source>
        <dbReference type="PIRSR" id="PIRSR602081-2"/>
    </source>
</evidence>
<dbReference type="GO" id="GO:0009416">
    <property type="term" value="P:response to light stimulus"/>
    <property type="evidence" value="ECO:0007669"/>
    <property type="project" value="TreeGrafter"/>
</dbReference>
<keyword evidence="2 5" id="KW-0285">Flavoprotein</keyword>
<evidence type="ECO:0000256" key="4">
    <source>
        <dbReference type="ARBA" id="ARBA00022991"/>
    </source>
</evidence>
<dbReference type="GO" id="GO:0071949">
    <property type="term" value="F:FAD binding"/>
    <property type="evidence" value="ECO:0007669"/>
    <property type="project" value="TreeGrafter"/>
</dbReference>
<dbReference type="InterPro" id="IPR014729">
    <property type="entry name" value="Rossmann-like_a/b/a_fold"/>
</dbReference>
<keyword evidence="10" id="KW-1185">Reference proteome</keyword>
<dbReference type="InterPro" id="IPR018394">
    <property type="entry name" value="DNA_photolyase_1_CS_C"/>
</dbReference>
<dbReference type="InterPro" id="IPR036134">
    <property type="entry name" value="Crypto/Photolyase_FAD-like_sf"/>
</dbReference>
<feature type="binding site" evidence="5">
    <location>
        <position position="276"/>
    </location>
    <ligand>
        <name>FAD</name>
        <dbReference type="ChEBI" id="CHEBI:57692"/>
    </ligand>
</feature>
<evidence type="ECO:0000313" key="9">
    <source>
        <dbReference type="EMBL" id="MQY41316.1"/>
    </source>
</evidence>
<dbReference type="Gene3D" id="3.40.50.620">
    <property type="entry name" value="HUPs"/>
    <property type="match status" value="1"/>
</dbReference>
<evidence type="ECO:0000256" key="1">
    <source>
        <dbReference type="ARBA" id="ARBA00001932"/>
    </source>
</evidence>
<dbReference type="GO" id="GO:0006950">
    <property type="term" value="P:response to stress"/>
    <property type="evidence" value="ECO:0007669"/>
    <property type="project" value="UniProtKB-ARBA"/>
</dbReference>
<feature type="binding site" evidence="5">
    <location>
        <begin position="377"/>
        <end position="379"/>
    </location>
    <ligand>
        <name>FAD</name>
        <dbReference type="ChEBI" id="CHEBI:57692"/>
    </ligand>
</feature>
<dbReference type="InterPro" id="IPR002081">
    <property type="entry name" value="Cryptochrome/DNA_photolyase_1"/>
</dbReference>
<dbReference type="InterPro" id="IPR036155">
    <property type="entry name" value="Crypto/Photolyase_N_sf"/>
</dbReference>
<evidence type="ECO:0000256" key="2">
    <source>
        <dbReference type="ARBA" id="ARBA00022630"/>
    </source>
</evidence>
<feature type="binding site" evidence="5">
    <location>
        <begin position="241"/>
        <end position="245"/>
    </location>
    <ligand>
        <name>FAD</name>
        <dbReference type="ChEBI" id="CHEBI:57692"/>
    </ligand>
</feature>
<feature type="binding site" evidence="5">
    <location>
        <position position="229"/>
    </location>
    <ligand>
        <name>FAD</name>
        <dbReference type="ChEBI" id="CHEBI:57692"/>
    </ligand>
</feature>
<dbReference type="Pfam" id="PF00875">
    <property type="entry name" value="DNA_photolyase"/>
    <property type="match status" value="1"/>
</dbReference>
<dbReference type="SUPFAM" id="SSF52425">
    <property type="entry name" value="Cryptochrome/photolyase, N-terminal domain"/>
    <property type="match status" value="1"/>
</dbReference>
<evidence type="ECO:0000313" key="10">
    <source>
        <dbReference type="Proteomes" id="UP000436694"/>
    </source>
</evidence>
<comment type="caution">
    <text evidence="9">The sequence shown here is derived from an EMBL/GenBank/DDBJ whole genome shotgun (WGS) entry which is preliminary data.</text>
</comment>
<dbReference type="Gene3D" id="1.10.579.10">
    <property type="entry name" value="DNA Cyclobutane Dipyrimidine Photolyase, subunit A, domain 3"/>
    <property type="match status" value="1"/>
</dbReference>
<feature type="site" description="Electron transfer via tryptophanyl radical" evidence="6">
    <location>
        <position position="310"/>
    </location>
</feature>
<dbReference type="Pfam" id="PF03441">
    <property type="entry name" value="FAD_binding_7"/>
    <property type="match status" value="1"/>
</dbReference>
<dbReference type="GO" id="GO:0003904">
    <property type="term" value="F:deoxyribodipyrimidine photo-lyase activity"/>
    <property type="evidence" value="ECO:0007669"/>
    <property type="project" value="TreeGrafter"/>
</dbReference>
<proteinExistence type="inferred from homology"/>
<dbReference type="Proteomes" id="UP000436694">
    <property type="component" value="Unassembled WGS sequence"/>
</dbReference>
<dbReference type="PANTHER" id="PTHR11455:SF9">
    <property type="entry name" value="CRYPTOCHROME CIRCADIAN CLOCK 5 ISOFORM X1"/>
    <property type="match status" value="1"/>
</dbReference>
<protein>
    <submittedName>
        <fullName evidence="9">Deoxyribodipyrimidine photo-lyase</fullName>
    </submittedName>
</protein>
<reference evidence="9 10" key="1">
    <citation type="submission" date="2019-10" db="EMBL/GenBank/DDBJ databases">
        <title>Epibacterium sp. nov., isolated from seawater.</title>
        <authorList>
            <person name="Zhang X."/>
            <person name="Li N."/>
        </authorList>
    </citation>
    <scope>NUCLEOTIDE SEQUENCE [LARGE SCALE GENOMIC DNA]</scope>
    <source>
        <strain evidence="9 10">SM1969</strain>
    </source>
</reference>
<keyword evidence="4 7" id="KW-0157">Chromophore</keyword>
<feature type="site" description="Electron transfer via tryptophanyl radical" evidence="6">
    <location>
        <position position="387"/>
    </location>
</feature>
<evidence type="ECO:0000256" key="7">
    <source>
        <dbReference type="RuleBase" id="RU004182"/>
    </source>
</evidence>
<dbReference type="GO" id="GO:0006139">
    <property type="term" value="P:nucleobase-containing compound metabolic process"/>
    <property type="evidence" value="ECO:0007669"/>
    <property type="project" value="UniProtKB-ARBA"/>
</dbReference>
<comment type="cofactor">
    <cofactor evidence="5">
        <name>FAD</name>
        <dbReference type="ChEBI" id="CHEBI:57692"/>
    </cofactor>
    <text evidence="5">Binds 1 FAD per subunit.</text>
</comment>
<comment type="cofactor">
    <cofactor evidence="1">
        <name>(6R)-5,10-methylene-5,6,7,8-tetrahydrofolate</name>
        <dbReference type="ChEBI" id="CHEBI:15636"/>
    </cofactor>
</comment>
<evidence type="ECO:0000256" key="3">
    <source>
        <dbReference type="ARBA" id="ARBA00022827"/>
    </source>
</evidence>
<evidence type="ECO:0000259" key="8">
    <source>
        <dbReference type="PROSITE" id="PS51645"/>
    </source>
</evidence>
<accession>A0A844AVT6</accession>
<keyword evidence="9" id="KW-0456">Lyase</keyword>
<dbReference type="PROSITE" id="PS51645">
    <property type="entry name" value="PHR_CRY_ALPHA_BETA"/>
    <property type="match status" value="1"/>
</dbReference>
<dbReference type="EMBL" id="WIXK01000001">
    <property type="protein sequence ID" value="MQY41316.1"/>
    <property type="molecule type" value="Genomic_DNA"/>
</dbReference>
<keyword evidence="3 5" id="KW-0274">FAD</keyword>
<comment type="similarity">
    <text evidence="7">Belongs to the DNA photolyase family.</text>
</comment>
<dbReference type="SUPFAM" id="SSF48173">
    <property type="entry name" value="Cryptochrome/photolyase FAD-binding domain"/>
    <property type="match status" value="1"/>
</dbReference>
<dbReference type="InterPro" id="IPR006050">
    <property type="entry name" value="DNA_photolyase_N"/>
</dbReference>
<gene>
    <name evidence="9" type="ORF">GG681_01575</name>
</gene>
<feature type="site" description="Electron transfer via tryptophanyl radical" evidence="6">
    <location>
        <position position="364"/>
    </location>
</feature>